<gene>
    <name evidence="2" type="ORF">BCR26_15030</name>
</gene>
<accession>A0A1E5KVX3</accession>
<organism evidence="2 3">
    <name type="scientific">Enterococcus rivorum</name>
    <dbReference type="NCBI Taxonomy" id="762845"/>
    <lineage>
        <taxon>Bacteria</taxon>
        <taxon>Bacillati</taxon>
        <taxon>Bacillota</taxon>
        <taxon>Bacilli</taxon>
        <taxon>Lactobacillales</taxon>
        <taxon>Enterococcaceae</taxon>
        <taxon>Enterococcus</taxon>
    </lineage>
</organism>
<comment type="similarity">
    <text evidence="1">Belongs to the proline racemase family.</text>
</comment>
<dbReference type="SFLD" id="SFLDS00028">
    <property type="entry name" value="Proline_Racemase"/>
    <property type="match status" value="1"/>
</dbReference>
<dbReference type="STRING" id="762845.BCR26_15030"/>
<dbReference type="OrthoDB" id="181267at2"/>
<protein>
    <submittedName>
        <fullName evidence="2">Proline racemase</fullName>
    </submittedName>
</protein>
<evidence type="ECO:0000256" key="1">
    <source>
        <dbReference type="ARBA" id="ARBA00007529"/>
    </source>
</evidence>
<dbReference type="GO" id="GO:0047580">
    <property type="term" value="F:4-hydroxyproline epimerase activity"/>
    <property type="evidence" value="ECO:0007669"/>
    <property type="project" value="TreeGrafter"/>
</dbReference>
<dbReference type="Proteomes" id="UP000095256">
    <property type="component" value="Unassembled WGS sequence"/>
</dbReference>
<sequence>MKLSKMISAIDSHTAGEAARIITGGIPNIPGDTIANKRQYLMDHQDHLRTALMHEPRGHNDMFGAFITEPTEKDADFGIIFMDGGGYLNMCGHNTIAAVTVAIETGMVEPEIINQTASITLDTAAGLVHAIAKVDDEGEKVEEVSFKNVPSFLYKENQTLTVEGVGTVTFDISFGGSFFVIIHAKEFGLHVLPENASKLTELGLKVLQAVNNEIAIQHPLLPHIQTADLIEIYDEPTHPEATYKNVVIFGEGQVDRSPCGTGTSAKLAALYAKGQIEINEPFVYESILGTLFKGRVVEETTAGEFSAVIPEVTGSAYITGFNSFLIDSEDPLRNGFILK</sequence>
<dbReference type="PANTHER" id="PTHR33442">
    <property type="entry name" value="TRANS-3-HYDROXY-L-PROLINE DEHYDRATASE"/>
    <property type="match status" value="1"/>
</dbReference>
<reference evidence="2 3" key="1">
    <citation type="submission" date="2016-09" db="EMBL/GenBank/DDBJ databases">
        <authorList>
            <person name="Capua I."/>
            <person name="De Benedictis P."/>
            <person name="Joannis T."/>
            <person name="Lombin L.H."/>
            <person name="Cattoli G."/>
        </authorList>
    </citation>
    <scope>NUCLEOTIDE SEQUENCE [LARGE SCALE GENOMIC DNA]</scope>
    <source>
        <strain evidence="2 3">LMG 25899</strain>
    </source>
</reference>
<dbReference type="SUPFAM" id="SSF54506">
    <property type="entry name" value="Diaminopimelate epimerase-like"/>
    <property type="match status" value="1"/>
</dbReference>
<dbReference type="PIRSF" id="PIRSF029792">
    <property type="entry name" value="Pro_racemase"/>
    <property type="match status" value="1"/>
</dbReference>
<dbReference type="Pfam" id="PF05544">
    <property type="entry name" value="Pro_racemase"/>
    <property type="match status" value="1"/>
</dbReference>
<dbReference type="RefSeq" id="WP_069699028.1">
    <property type="nucleotide sequence ID" value="NZ_JAGGMA010000039.1"/>
</dbReference>
<name>A0A1E5KVX3_9ENTE</name>
<dbReference type="AlphaFoldDB" id="A0A1E5KVX3"/>
<comment type="caution">
    <text evidence="2">The sequence shown here is derived from an EMBL/GenBank/DDBJ whole genome shotgun (WGS) entry which is preliminary data.</text>
</comment>
<dbReference type="FunFam" id="3.10.310.10:FF:000005">
    <property type="entry name" value="Proline racemase"/>
    <property type="match status" value="1"/>
</dbReference>
<dbReference type="InterPro" id="IPR008794">
    <property type="entry name" value="Pro_racemase_fam"/>
</dbReference>
<dbReference type="EMBL" id="MIEK01000031">
    <property type="protein sequence ID" value="OEH82022.1"/>
    <property type="molecule type" value="Genomic_DNA"/>
</dbReference>
<evidence type="ECO:0000313" key="3">
    <source>
        <dbReference type="Proteomes" id="UP000095256"/>
    </source>
</evidence>
<proteinExistence type="inferred from homology"/>
<evidence type="ECO:0000313" key="2">
    <source>
        <dbReference type="EMBL" id="OEH82022.1"/>
    </source>
</evidence>
<keyword evidence="3" id="KW-1185">Reference proteome</keyword>
<dbReference type="PANTHER" id="PTHR33442:SF5">
    <property type="entry name" value="BIFUNCTIONAL TRANS-3-HYDROXY-L-PROLINE DEHYDRATASE_2-EPIMERASE"/>
    <property type="match status" value="1"/>
</dbReference>
<dbReference type="Gene3D" id="3.10.310.10">
    <property type="entry name" value="Diaminopimelate Epimerase, Chain A, domain 1"/>
    <property type="match status" value="2"/>
</dbReference>